<evidence type="ECO:0000256" key="11">
    <source>
        <dbReference type="ARBA" id="ARBA00048628"/>
    </source>
</evidence>
<accession>A0ABY7WQ44</accession>
<dbReference type="SUPFAM" id="SSF51730">
    <property type="entry name" value="FAD-linked oxidoreductase"/>
    <property type="match status" value="1"/>
</dbReference>
<evidence type="ECO:0000256" key="9">
    <source>
        <dbReference type="ARBA" id="ARBA00023167"/>
    </source>
</evidence>
<comment type="similarity">
    <text evidence="3 12">Belongs to the methylenetetrahydrofolate reductase family.</text>
</comment>
<dbReference type="PANTHER" id="PTHR45754">
    <property type="entry name" value="METHYLENETETRAHYDROFOLATE REDUCTASE"/>
    <property type="match status" value="1"/>
</dbReference>
<evidence type="ECO:0000256" key="8">
    <source>
        <dbReference type="ARBA" id="ARBA00023027"/>
    </source>
</evidence>
<evidence type="ECO:0000313" key="14">
    <source>
        <dbReference type="Proteomes" id="UP001220377"/>
    </source>
</evidence>
<comment type="cofactor">
    <cofactor evidence="1 12">
        <name>FAD</name>
        <dbReference type="ChEBI" id="CHEBI:57692"/>
    </cofactor>
</comment>
<keyword evidence="9" id="KW-0486">Methionine biosynthesis</keyword>
<keyword evidence="7 12" id="KW-0560">Oxidoreductase</keyword>
<keyword evidence="4" id="KW-0028">Amino-acid biosynthesis</keyword>
<evidence type="ECO:0000256" key="10">
    <source>
        <dbReference type="ARBA" id="ARBA00034478"/>
    </source>
</evidence>
<evidence type="ECO:0000256" key="4">
    <source>
        <dbReference type="ARBA" id="ARBA00022605"/>
    </source>
</evidence>
<dbReference type="PANTHER" id="PTHR45754:SF3">
    <property type="entry name" value="METHYLENETETRAHYDROFOLATE REDUCTASE (NADPH)"/>
    <property type="match status" value="1"/>
</dbReference>
<protein>
    <recommendedName>
        <fullName evidence="12">Methylenetetrahydrofolate reductase</fullName>
        <ecNumber evidence="12">1.5.1.54</ecNumber>
    </recommendedName>
</protein>
<evidence type="ECO:0000313" key="13">
    <source>
        <dbReference type="EMBL" id="WDF82323.1"/>
    </source>
</evidence>
<organism evidence="13 14">
    <name type="scientific">Lacticaseibacillus pabuli</name>
    <dbReference type="NCBI Taxonomy" id="3025672"/>
    <lineage>
        <taxon>Bacteria</taxon>
        <taxon>Bacillati</taxon>
        <taxon>Bacillota</taxon>
        <taxon>Bacilli</taxon>
        <taxon>Lactobacillales</taxon>
        <taxon>Lactobacillaceae</taxon>
        <taxon>Lacticaseibacillus</taxon>
    </lineage>
</organism>
<evidence type="ECO:0000256" key="2">
    <source>
        <dbReference type="ARBA" id="ARBA00004777"/>
    </source>
</evidence>
<comment type="pathway">
    <text evidence="2 12">One-carbon metabolism; tetrahydrofolate interconversion.</text>
</comment>
<dbReference type="EC" id="1.5.1.54" evidence="12"/>
<keyword evidence="6 12" id="KW-0274">FAD</keyword>
<sequence>MKTSDLFKQNRPIFSCEVFPPRDIDAPGAEEKVCATMDVLKEVDPDFVSVTYRPSSGNAQKSTLTIAKIIKDRYNVEPVVHLPAAQLNRALVDDFLKKAKDAGIDNILALRGDIPKTGRVSDDFHYASDLVAYIKAHGDFNIMGACYPEGHPESPDALSDIKALKTKVDAGTSELISQLFFDNTAFEKFVERCRFAGINVPIEAGIMPVLSAKSAQRMTEMSKTQLPDKLQNVIKRFGDNPDAIRDAGIAYAVDQIVDLLAHNVQGIHLYTMDNPAVAAKIINATRNIIRA</sequence>
<dbReference type="CDD" id="cd00537">
    <property type="entry name" value="MTHFR"/>
    <property type="match status" value="1"/>
</dbReference>
<keyword evidence="14" id="KW-1185">Reference proteome</keyword>
<evidence type="ECO:0000256" key="6">
    <source>
        <dbReference type="ARBA" id="ARBA00022827"/>
    </source>
</evidence>
<keyword evidence="5 12" id="KW-0285">Flavoprotein</keyword>
<dbReference type="InterPro" id="IPR004620">
    <property type="entry name" value="MTHF_reductase_bac"/>
</dbReference>
<reference evidence="13 14" key="1">
    <citation type="submission" date="2023-02" db="EMBL/GenBank/DDBJ databases">
        <title>Genome sequence of Lacticaseibacillus sp. KACC 23028.</title>
        <authorList>
            <person name="Kim S."/>
            <person name="Heo J."/>
            <person name="Kwon S.-W."/>
        </authorList>
    </citation>
    <scope>NUCLEOTIDE SEQUENCE [LARGE SCALE GENOMIC DNA]</scope>
    <source>
        <strain evidence="13 14">KACC 23028</strain>
    </source>
</reference>
<dbReference type="Gene3D" id="3.20.20.220">
    <property type="match status" value="1"/>
</dbReference>
<evidence type="ECO:0000256" key="3">
    <source>
        <dbReference type="ARBA" id="ARBA00006743"/>
    </source>
</evidence>
<dbReference type="Pfam" id="PF02219">
    <property type="entry name" value="MTHFR"/>
    <property type="match status" value="1"/>
</dbReference>
<dbReference type="InterPro" id="IPR003171">
    <property type="entry name" value="Mehydrof_redctse-like"/>
</dbReference>
<keyword evidence="8" id="KW-0520">NAD</keyword>
<gene>
    <name evidence="13" type="primary">metF</name>
    <name evidence="13" type="ORF">PQ472_10575</name>
</gene>
<proteinExistence type="inferred from homology"/>
<dbReference type="GO" id="GO:0004489">
    <property type="term" value="F:methylenetetrahydrofolate reductase [NAD(P)H] activity"/>
    <property type="evidence" value="ECO:0007669"/>
    <property type="project" value="UniProtKB-EC"/>
</dbReference>
<dbReference type="RefSeq" id="WP_274259698.1">
    <property type="nucleotide sequence ID" value="NZ_CP117884.1"/>
</dbReference>
<dbReference type="Proteomes" id="UP001220377">
    <property type="component" value="Chromosome"/>
</dbReference>
<evidence type="ECO:0000256" key="12">
    <source>
        <dbReference type="RuleBase" id="RU003862"/>
    </source>
</evidence>
<dbReference type="InterPro" id="IPR029041">
    <property type="entry name" value="FAD-linked_oxidoreductase-like"/>
</dbReference>
<evidence type="ECO:0000256" key="1">
    <source>
        <dbReference type="ARBA" id="ARBA00001974"/>
    </source>
</evidence>
<evidence type="ECO:0000256" key="7">
    <source>
        <dbReference type="ARBA" id="ARBA00023002"/>
    </source>
</evidence>
<dbReference type="EMBL" id="CP117884">
    <property type="protein sequence ID" value="WDF82323.1"/>
    <property type="molecule type" value="Genomic_DNA"/>
</dbReference>
<name>A0ABY7WQ44_9LACO</name>
<dbReference type="NCBIfam" id="TIGR00676">
    <property type="entry name" value="fadh2"/>
    <property type="match status" value="1"/>
</dbReference>
<comment type="pathway">
    <text evidence="10">Amino-acid biosynthesis; L-methionine biosynthesis via de novo pathway.</text>
</comment>
<evidence type="ECO:0000256" key="5">
    <source>
        <dbReference type="ARBA" id="ARBA00022630"/>
    </source>
</evidence>
<comment type="catalytic activity">
    <reaction evidence="11">
        <text>(6S)-5-methyl-5,6,7,8-tetrahydrofolate + NAD(+) = (6R)-5,10-methylene-5,6,7,8-tetrahydrofolate + NADH + H(+)</text>
        <dbReference type="Rhea" id="RHEA:19821"/>
        <dbReference type="ChEBI" id="CHEBI:15378"/>
        <dbReference type="ChEBI" id="CHEBI:15636"/>
        <dbReference type="ChEBI" id="CHEBI:18608"/>
        <dbReference type="ChEBI" id="CHEBI:57540"/>
        <dbReference type="ChEBI" id="CHEBI:57945"/>
        <dbReference type="EC" id="1.5.1.54"/>
    </reaction>
    <physiologicalReaction direction="right-to-left" evidence="11">
        <dbReference type="Rhea" id="RHEA:19823"/>
    </physiologicalReaction>
</comment>